<accession>A0A975R992</accession>
<keyword evidence="2" id="KW-1185">Reference proteome</keyword>
<dbReference type="Proteomes" id="UP000676649">
    <property type="component" value="Chromosome"/>
</dbReference>
<reference evidence="1" key="1">
    <citation type="submission" date="2021-04" db="EMBL/GenBank/DDBJ databases">
        <title>Draft genome sequence data of methanotrophic Methylovulum sp. strain S1L and Methylomonas sp. strain S2AM isolated from boreal lake water columns.</title>
        <authorList>
            <person name="Rissanen A.J."/>
            <person name="Mangayil R."/>
            <person name="Svenning M.M."/>
            <person name="Khanongnuch R."/>
        </authorList>
    </citation>
    <scope>NUCLEOTIDE SEQUENCE</scope>
    <source>
        <strain evidence="1">S2AM</strain>
    </source>
</reference>
<organism evidence="1 2">
    <name type="scientific">Methylomonas paludis</name>
    <dbReference type="NCBI Taxonomy" id="1173101"/>
    <lineage>
        <taxon>Bacteria</taxon>
        <taxon>Pseudomonadati</taxon>
        <taxon>Pseudomonadota</taxon>
        <taxon>Gammaproteobacteria</taxon>
        <taxon>Methylococcales</taxon>
        <taxon>Methylococcaceae</taxon>
        <taxon>Methylomonas</taxon>
    </lineage>
</organism>
<sequence>MTTAHKWQFAASFRYHAFGWRSDKPLLRIKEALAEIKLLAKQQPELAAAGAVLFLEKISPAIEQVDSSSGAIGSAVQRAIATLVPIICQAKVEPAQRNRWLERLWEAIQVDHVPYIESLGDYWGELCVTPEAASEWADDFLPLLEDSWGPQTAGHAHFCGTVACLSALYAAGRHLELLALLETAPFQWWTYRSWGVKSLLALGRKAQAIRYAEAGTEFNAPVVAIAQTCEAILLSSGLAEAAYQRYALTANQNTTHLATFRAIVKKYPQLQPADILRDLIARHPGSEGKWFAAAKSAGLFDLATELAQQSPTDPRTLIRASRDFAEQRPEFAIAVGLSALNWIARGYGYEIGATDVLDAYAALVKAAQYSGLDEVQIRVKISELLAKQANSLIAGTLHQQLSA</sequence>
<dbReference type="AlphaFoldDB" id="A0A975R992"/>
<evidence type="ECO:0000313" key="1">
    <source>
        <dbReference type="EMBL" id="QWF69936.1"/>
    </source>
</evidence>
<protein>
    <submittedName>
        <fullName evidence="1">Uncharacterized protein</fullName>
    </submittedName>
</protein>
<dbReference type="RefSeq" id="WP_215580606.1">
    <property type="nucleotide sequence ID" value="NZ_CP073754.1"/>
</dbReference>
<evidence type="ECO:0000313" key="2">
    <source>
        <dbReference type="Proteomes" id="UP000676649"/>
    </source>
</evidence>
<gene>
    <name evidence="1" type="ORF">KEF85_11290</name>
</gene>
<dbReference type="EMBL" id="CP073754">
    <property type="protein sequence ID" value="QWF69936.1"/>
    <property type="molecule type" value="Genomic_DNA"/>
</dbReference>
<name>A0A975R992_9GAMM</name>
<dbReference type="KEGG" id="mpad:KEF85_11290"/>
<proteinExistence type="predicted"/>